<gene>
    <name evidence="1" type="ordered locus">Slin_6440</name>
</gene>
<dbReference type="Proteomes" id="UP000002028">
    <property type="component" value="Chromosome"/>
</dbReference>
<proteinExistence type="predicted"/>
<dbReference type="KEGG" id="sli:Slin_6440"/>
<keyword evidence="2" id="KW-1185">Reference proteome</keyword>
<accession>D2QUB5</accession>
<reference evidence="1 2" key="1">
    <citation type="journal article" date="2010" name="Stand. Genomic Sci.">
        <title>Complete genome sequence of Spirosoma linguale type strain (1).</title>
        <authorList>
            <person name="Lail K."/>
            <person name="Sikorski J."/>
            <person name="Saunders E."/>
            <person name="Lapidus A."/>
            <person name="Glavina Del Rio T."/>
            <person name="Copeland A."/>
            <person name="Tice H."/>
            <person name="Cheng J.-F."/>
            <person name="Lucas S."/>
            <person name="Nolan M."/>
            <person name="Bruce D."/>
            <person name="Goodwin L."/>
            <person name="Pitluck S."/>
            <person name="Ivanova N."/>
            <person name="Mavromatis K."/>
            <person name="Ovchinnikova G."/>
            <person name="Pati A."/>
            <person name="Chen A."/>
            <person name="Palaniappan K."/>
            <person name="Land M."/>
            <person name="Hauser L."/>
            <person name="Chang Y.-J."/>
            <person name="Jeffries C.D."/>
            <person name="Chain P."/>
            <person name="Brettin T."/>
            <person name="Detter J.C."/>
            <person name="Schuetze A."/>
            <person name="Rohde M."/>
            <person name="Tindall B.J."/>
            <person name="Goeker M."/>
            <person name="Bristow J."/>
            <person name="Eisen J.A."/>
            <person name="Markowitz V."/>
            <person name="Hugenholtz P."/>
            <person name="Kyrpides N.C."/>
            <person name="Klenk H.-P."/>
            <person name="Chen F."/>
        </authorList>
    </citation>
    <scope>NUCLEOTIDE SEQUENCE [LARGE SCALE GENOMIC DNA]</scope>
    <source>
        <strain evidence="2">ATCC 33905 / DSM 74 / LMG 10896 / Claus 1</strain>
    </source>
</reference>
<evidence type="ECO:0000313" key="1">
    <source>
        <dbReference type="EMBL" id="ADB42397.1"/>
    </source>
</evidence>
<dbReference type="AlphaFoldDB" id="D2QUB5"/>
<dbReference type="HOGENOM" id="CLU_2169491_0_0_10"/>
<dbReference type="EMBL" id="CP001769">
    <property type="protein sequence ID" value="ADB42397.1"/>
    <property type="molecule type" value="Genomic_DNA"/>
</dbReference>
<sequence>MADGTYVHLTGPATIKAENGQIKLYLLDENRNTINLEQPIVFGDGVTFVNIHIVTEFSPDLLREHTHTLRTTTHPFVELAMISDPTNKSLSKFIKCMTSTDPPCVNEVKG</sequence>
<name>D2QUB5_SPILD</name>
<evidence type="ECO:0000313" key="2">
    <source>
        <dbReference type="Proteomes" id="UP000002028"/>
    </source>
</evidence>
<organism evidence="1 2">
    <name type="scientific">Spirosoma linguale (strain ATCC 33905 / DSM 74 / LMG 10896 / Claus 1)</name>
    <dbReference type="NCBI Taxonomy" id="504472"/>
    <lineage>
        <taxon>Bacteria</taxon>
        <taxon>Pseudomonadati</taxon>
        <taxon>Bacteroidota</taxon>
        <taxon>Cytophagia</taxon>
        <taxon>Cytophagales</taxon>
        <taxon>Cytophagaceae</taxon>
        <taxon>Spirosoma</taxon>
    </lineage>
</organism>
<protein>
    <submittedName>
        <fullName evidence="1">Uncharacterized protein</fullName>
    </submittedName>
</protein>